<dbReference type="InterPro" id="IPR038717">
    <property type="entry name" value="Tc1-like_DDE_dom"/>
</dbReference>
<feature type="non-terminal residue" evidence="2">
    <location>
        <position position="75"/>
    </location>
</feature>
<evidence type="ECO:0000313" key="3">
    <source>
        <dbReference type="Proteomes" id="UP000193067"/>
    </source>
</evidence>
<reference evidence="2 3" key="1">
    <citation type="journal article" date="2015" name="Biotechnol. Biofuels">
        <title>Enhanced degradation of softwood versus hardwood by the white-rot fungus Pycnoporus coccineus.</title>
        <authorList>
            <person name="Couturier M."/>
            <person name="Navarro D."/>
            <person name="Chevret D."/>
            <person name="Henrissat B."/>
            <person name="Piumi F."/>
            <person name="Ruiz-Duenas F.J."/>
            <person name="Martinez A.T."/>
            <person name="Grigoriev I.V."/>
            <person name="Riley R."/>
            <person name="Lipzen A."/>
            <person name="Berrin J.G."/>
            <person name="Master E.R."/>
            <person name="Rosso M.N."/>
        </authorList>
    </citation>
    <scope>NUCLEOTIDE SEQUENCE [LARGE SCALE GENOMIC DNA]</scope>
    <source>
        <strain evidence="2 3">BRFM310</strain>
    </source>
</reference>
<dbReference type="AlphaFoldDB" id="A0A1Y2IN77"/>
<evidence type="ECO:0000259" key="1">
    <source>
        <dbReference type="Pfam" id="PF13358"/>
    </source>
</evidence>
<dbReference type="Proteomes" id="UP000193067">
    <property type="component" value="Unassembled WGS sequence"/>
</dbReference>
<dbReference type="EMBL" id="KZ084111">
    <property type="protein sequence ID" value="OSD01422.1"/>
    <property type="molecule type" value="Genomic_DNA"/>
</dbReference>
<dbReference type="InterPro" id="IPR036397">
    <property type="entry name" value="RNaseH_sf"/>
</dbReference>
<dbReference type="GO" id="GO:0003676">
    <property type="term" value="F:nucleic acid binding"/>
    <property type="evidence" value="ECO:0007669"/>
    <property type="project" value="InterPro"/>
</dbReference>
<sequence>TARFFAFIDGLLDQMQPYPAPNSVIVMDNARIHKAPEIVELIESRGMRVEFLPTYSPDFNPIEQAFSVIKAYVKR</sequence>
<proteinExistence type="predicted"/>
<evidence type="ECO:0000313" key="2">
    <source>
        <dbReference type="EMBL" id="OSD01422.1"/>
    </source>
</evidence>
<dbReference type="OrthoDB" id="2266637at2759"/>
<accession>A0A1Y2IN77</accession>
<dbReference type="Pfam" id="PF13358">
    <property type="entry name" value="DDE_3"/>
    <property type="match status" value="1"/>
</dbReference>
<feature type="non-terminal residue" evidence="2">
    <location>
        <position position="1"/>
    </location>
</feature>
<dbReference type="PANTHER" id="PTHR46564">
    <property type="entry name" value="TRANSPOSASE"/>
    <property type="match status" value="1"/>
</dbReference>
<gene>
    <name evidence="2" type="ORF">PYCCODRAFT_1340333</name>
</gene>
<dbReference type="PANTHER" id="PTHR46564:SF1">
    <property type="entry name" value="TRANSPOSASE"/>
    <property type="match status" value="1"/>
</dbReference>
<dbReference type="STRING" id="1353009.A0A1Y2IN77"/>
<protein>
    <recommendedName>
        <fullName evidence="1">Tc1-like transposase DDE domain-containing protein</fullName>
    </recommendedName>
</protein>
<organism evidence="2 3">
    <name type="scientific">Trametes coccinea (strain BRFM310)</name>
    <name type="common">Pycnoporus coccineus</name>
    <dbReference type="NCBI Taxonomy" id="1353009"/>
    <lineage>
        <taxon>Eukaryota</taxon>
        <taxon>Fungi</taxon>
        <taxon>Dikarya</taxon>
        <taxon>Basidiomycota</taxon>
        <taxon>Agaricomycotina</taxon>
        <taxon>Agaricomycetes</taxon>
        <taxon>Polyporales</taxon>
        <taxon>Polyporaceae</taxon>
        <taxon>Trametes</taxon>
    </lineage>
</organism>
<keyword evidence="3" id="KW-1185">Reference proteome</keyword>
<feature type="domain" description="Tc1-like transposase DDE" evidence="1">
    <location>
        <begin position="7"/>
        <end position="74"/>
    </location>
</feature>
<name>A0A1Y2IN77_TRAC3</name>
<dbReference type="Gene3D" id="3.30.420.10">
    <property type="entry name" value="Ribonuclease H-like superfamily/Ribonuclease H"/>
    <property type="match status" value="1"/>
</dbReference>